<dbReference type="AlphaFoldDB" id="A0A9X6U5J4"/>
<dbReference type="Pfam" id="PF12804">
    <property type="entry name" value="NTP_transf_3"/>
    <property type="match status" value="1"/>
</dbReference>
<dbReference type="PANTHER" id="PTHR43777:SF1">
    <property type="entry name" value="MOLYBDENUM COFACTOR CYTIDYLYLTRANSFERASE"/>
    <property type="match status" value="1"/>
</dbReference>
<dbReference type="RefSeq" id="WP_098128084.1">
    <property type="nucleotide sequence ID" value="NZ_NUAN01000317.1"/>
</dbReference>
<dbReference type="InterPro" id="IPR025877">
    <property type="entry name" value="MobA-like_NTP_Trfase"/>
</dbReference>
<protein>
    <submittedName>
        <fullName evidence="2">Xanthine dehydrogenase</fullName>
    </submittedName>
</protein>
<evidence type="ECO:0000313" key="3">
    <source>
        <dbReference type="Proteomes" id="UP000220691"/>
    </source>
</evidence>
<dbReference type="SUPFAM" id="SSF53448">
    <property type="entry name" value="Nucleotide-diphospho-sugar transferases"/>
    <property type="match status" value="1"/>
</dbReference>
<dbReference type="Gene3D" id="3.90.550.10">
    <property type="entry name" value="Spore Coat Polysaccharide Biosynthesis Protein SpsA, Chain A"/>
    <property type="match status" value="1"/>
</dbReference>
<gene>
    <name evidence="2" type="ORF">CN553_30915</name>
</gene>
<comment type="caution">
    <text evidence="2">The sequence shown here is derived from an EMBL/GenBank/DDBJ whole genome shotgun (WGS) entry which is preliminary data.</text>
</comment>
<dbReference type="GO" id="GO:0016779">
    <property type="term" value="F:nucleotidyltransferase activity"/>
    <property type="evidence" value="ECO:0007669"/>
    <property type="project" value="UniProtKB-ARBA"/>
</dbReference>
<reference evidence="2 3" key="1">
    <citation type="submission" date="2017-09" db="EMBL/GenBank/DDBJ databases">
        <title>Large-scale bioinformatics analysis of Bacillus genomes uncovers conserved roles of natural products in bacterial physiology.</title>
        <authorList>
            <consortium name="Agbiome Team Llc"/>
            <person name="Bleich R.M."/>
            <person name="Kirk G.J."/>
            <person name="Santa Maria K.C."/>
            <person name="Allen S.E."/>
            <person name="Farag S."/>
            <person name="Shank E.A."/>
            <person name="Bowers A."/>
        </authorList>
    </citation>
    <scope>NUCLEOTIDE SEQUENCE [LARGE SCALE GENOMIC DNA]</scope>
    <source>
        <strain evidence="2 3">AFS027647</strain>
    </source>
</reference>
<evidence type="ECO:0000313" key="2">
    <source>
        <dbReference type="EMBL" id="PEN78898.1"/>
    </source>
</evidence>
<dbReference type="Proteomes" id="UP000220691">
    <property type="component" value="Unassembled WGS sequence"/>
</dbReference>
<organism evidence="2 3">
    <name type="scientific">Bacillus cereus</name>
    <dbReference type="NCBI Taxonomy" id="1396"/>
    <lineage>
        <taxon>Bacteria</taxon>
        <taxon>Bacillati</taxon>
        <taxon>Bacillota</taxon>
        <taxon>Bacilli</taxon>
        <taxon>Bacillales</taxon>
        <taxon>Bacillaceae</taxon>
        <taxon>Bacillus</taxon>
        <taxon>Bacillus cereus group</taxon>
    </lineage>
</organism>
<feature type="domain" description="MobA-like NTP transferase" evidence="1">
    <location>
        <begin position="5"/>
        <end position="166"/>
    </location>
</feature>
<dbReference type="PANTHER" id="PTHR43777">
    <property type="entry name" value="MOLYBDENUM COFACTOR CYTIDYLYLTRANSFERASE"/>
    <property type="match status" value="1"/>
</dbReference>
<dbReference type="InterPro" id="IPR029044">
    <property type="entry name" value="Nucleotide-diphossugar_trans"/>
</dbReference>
<proteinExistence type="predicted"/>
<dbReference type="EMBL" id="NUAN01000317">
    <property type="protein sequence ID" value="PEN78898.1"/>
    <property type="molecule type" value="Genomic_DNA"/>
</dbReference>
<name>A0A9X6U5J4_BACCE</name>
<evidence type="ECO:0000259" key="1">
    <source>
        <dbReference type="Pfam" id="PF12804"/>
    </source>
</evidence>
<sequence>MKVAGVFLAAGNSRRMGRGINKLCLPIGNQSIGSMALQVACDSQLDEIIIVTNDTTWISKDISRKRLHIVPSLFAQFGQSFSLYCGIKKAETLHAEAVIMLLADQLFITPEHINEVINRYKKNINLDYIVSCYRNNMGPPVLFSKKNFCILKKITGDQGARSIFNHPDLKNRSILYGKCNEFYDVDTIEDYTIVKEIVSSTRPP</sequence>
<accession>A0A9X6U5J4</accession>
<dbReference type="CDD" id="cd04182">
    <property type="entry name" value="GT_2_like_f"/>
    <property type="match status" value="1"/>
</dbReference>